<feature type="transmembrane region" description="Helical" evidence="3">
    <location>
        <begin position="652"/>
        <end position="670"/>
    </location>
</feature>
<dbReference type="InterPro" id="IPR013783">
    <property type="entry name" value="Ig-like_fold"/>
</dbReference>
<accession>A0ABW1ZD06</accession>
<dbReference type="PROSITE" id="PS51125">
    <property type="entry name" value="NHL"/>
    <property type="match status" value="4"/>
</dbReference>
<evidence type="ECO:0000259" key="6">
    <source>
        <dbReference type="Pfam" id="PF25021"/>
    </source>
</evidence>
<dbReference type="Gene3D" id="2.120.10.30">
    <property type="entry name" value="TolB, C-terminal domain"/>
    <property type="match status" value="4"/>
</dbReference>
<feature type="chain" id="PRO_5045575076" evidence="4">
    <location>
        <begin position="25"/>
        <end position="739"/>
    </location>
</feature>
<dbReference type="InterPro" id="IPR032109">
    <property type="entry name" value="Big_3_5"/>
</dbReference>
<evidence type="ECO:0000256" key="3">
    <source>
        <dbReference type="SAM" id="Phobius"/>
    </source>
</evidence>
<dbReference type="Gene3D" id="2.60.40.10">
    <property type="entry name" value="Immunoglobulins"/>
    <property type="match status" value="2"/>
</dbReference>
<reference evidence="8" key="1">
    <citation type="journal article" date="2019" name="Int. J. Syst. Evol. Microbiol.">
        <title>The Global Catalogue of Microorganisms (GCM) 10K type strain sequencing project: providing services to taxonomists for standard genome sequencing and annotation.</title>
        <authorList>
            <consortium name="The Broad Institute Genomics Platform"/>
            <consortium name="The Broad Institute Genome Sequencing Center for Infectious Disease"/>
            <person name="Wu L."/>
            <person name="Ma J."/>
        </authorList>
    </citation>
    <scope>NUCLEOTIDE SEQUENCE [LARGE SCALE GENOMIC DNA]</scope>
    <source>
        <strain evidence="8">CGMCC 1.16026</strain>
    </source>
</reference>
<feature type="domain" description="Bacterial Ig-like" evidence="5">
    <location>
        <begin position="479"/>
        <end position="567"/>
    </location>
</feature>
<keyword evidence="8" id="KW-1185">Reference proteome</keyword>
<dbReference type="RefSeq" id="WP_263369981.1">
    <property type="nucleotide sequence ID" value="NZ_JAGSYD010000001.1"/>
</dbReference>
<keyword evidence="1" id="KW-0677">Repeat</keyword>
<dbReference type="InterPro" id="IPR011042">
    <property type="entry name" value="6-blade_b-propeller_TolB-like"/>
</dbReference>
<protein>
    <submittedName>
        <fullName evidence="7">Ig-like domain repeat protein</fullName>
    </submittedName>
</protein>
<feature type="transmembrane region" description="Helical" evidence="3">
    <location>
        <begin position="682"/>
        <end position="705"/>
    </location>
</feature>
<evidence type="ECO:0000256" key="2">
    <source>
        <dbReference type="PROSITE-ProRule" id="PRU00504"/>
    </source>
</evidence>
<name>A0ABW1ZD06_9BACT</name>
<dbReference type="Pfam" id="PF16640">
    <property type="entry name" value="Big_3_5"/>
    <property type="match status" value="1"/>
</dbReference>
<proteinExistence type="predicted"/>
<evidence type="ECO:0000256" key="4">
    <source>
        <dbReference type="SAM" id="SignalP"/>
    </source>
</evidence>
<evidence type="ECO:0000313" key="8">
    <source>
        <dbReference type="Proteomes" id="UP001596391"/>
    </source>
</evidence>
<keyword evidence="4" id="KW-0732">Signal</keyword>
<evidence type="ECO:0000256" key="1">
    <source>
        <dbReference type="ARBA" id="ARBA00022737"/>
    </source>
</evidence>
<keyword evidence="3" id="KW-0812">Transmembrane</keyword>
<feature type="repeat" description="NHL" evidence="2">
    <location>
        <begin position="169"/>
        <end position="204"/>
    </location>
</feature>
<feature type="signal peptide" evidence="4">
    <location>
        <begin position="1"/>
        <end position="24"/>
    </location>
</feature>
<comment type="caution">
    <text evidence="7">The sequence shown here is derived from an EMBL/GenBank/DDBJ whole genome shotgun (WGS) entry which is preliminary data.</text>
</comment>
<dbReference type="Proteomes" id="UP001596391">
    <property type="component" value="Unassembled WGS sequence"/>
</dbReference>
<sequence length="739" mass="72175">MSSRVRRWVGVASLVLMGFCGATAGLAQGQLTVTPARSASTLAGTGSVGFSGDGGAATSGTVAAPRAVAYDAAGNLYIADTLNHVIREVVKSTGAITTIAGTGVEGFAGDGGAATAALLDTPEGIAVDANGNIYIADTRNQRIRKITNGTITTIAGTGVAGFSGDGAAATGATLNQPSSVAVDAGGNIYIADTNNQRVRKISSTGTITTIAGTGDQGYTGDGAAATGAQLDTPTSVAVDTTGNVYIADSHNQRVRVINASGSISTIAGAGTPTFAGDFSGDGATATAALLSKPTGVSVDASGNVFIADTNNQRVRQLGGGVIQTVEGTGGQGYAADGGVATSAVLNSPRGVGLNANGDLAVADTLDQRVRGGLLPTITFGSQAVGIASTAQAVTLANTGTAAITVSAITFTGPFIGATGGTCAATPSLAAGASCTQNVAFLPTATGAASGSVVFGGTGVINQKILLAGTGAPASTTTTVTASQATVLAQQSVTFTAQVVPAGLGTPTGTVQFYANGAAIGGPVTLLNSGIAALSTSFGTAGTYTITAVYSGDANFATSSSSAISETIADYTLTTVGSTTQTAPPLGTVAYTLQVAPVTGAFNYPITFAATGAPSGSVITFSPTTVTPGSGPATVTMSVKAPALKAALEHHRGWFGGGAATFALLLLPLGIGARRKGQRFRPLLLVLCGLGSLGVLGMTGCSSGFFSQAPQSYTITVTSTATGTNGATLQHTTQVTLTVE</sequence>
<feature type="domain" description="Teneurin NHL" evidence="6">
    <location>
        <begin position="215"/>
        <end position="269"/>
    </location>
</feature>
<keyword evidence="3" id="KW-0472">Membrane</keyword>
<feature type="repeat" description="NHL" evidence="2">
    <location>
        <begin position="290"/>
        <end position="320"/>
    </location>
</feature>
<feature type="repeat" description="NHL" evidence="2">
    <location>
        <begin position="225"/>
        <end position="260"/>
    </location>
</feature>
<dbReference type="PANTHER" id="PTHR46388">
    <property type="entry name" value="NHL REPEAT-CONTAINING PROTEIN 2"/>
    <property type="match status" value="1"/>
</dbReference>
<dbReference type="SUPFAM" id="SSF63829">
    <property type="entry name" value="Calcium-dependent phosphotriesterase"/>
    <property type="match status" value="2"/>
</dbReference>
<dbReference type="Pfam" id="PF01436">
    <property type="entry name" value="NHL"/>
    <property type="match status" value="2"/>
</dbReference>
<keyword evidence="3" id="KW-1133">Transmembrane helix</keyword>
<dbReference type="InterPro" id="IPR056822">
    <property type="entry name" value="TEN_NHL"/>
</dbReference>
<organism evidence="7 8">
    <name type="scientific">Granulicella cerasi</name>
    <dbReference type="NCBI Taxonomy" id="741063"/>
    <lineage>
        <taxon>Bacteria</taxon>
        <taxon>Pseudomonadati</taxon>
        <taxon>Acidobacteriota</taxon>
        <taxon>Terriglobia</taxon>
        <taxon>Terriglobales</taxon>
        <taxon>Acidobacteriaceae</taxon>
        <taxon>Granulicella</taxon>
    </lineage>
</organism>
<dbReference type="Pfam" id="PF25021">
    <property type="entry name" value="TEN_NHL"/>
    <property type="match status" value="2"/>
</dbReference>
<dbReference type="EMBL" id="JBHSWI010000001">
    <property type="protein sequence ID" value="MFC6646295.1"/>
    <property type="molecule type" value="Genomic_DNA"/>
</dbReference>
<evidence type="ECO:0000259" key="5">
    <source>
        <dbReference type="Pfam" id="PF16640"/>
    </source>
</evidence>
<feature type="domain" description="Teneurin NHL" evidence="6">
    <location>
        <begin position="108"/>
        <end position="157"/>
    </location>
</feature>
<dbReference type="InterPro" id="IPR001258">
    <property type="entry name" value="NHL_repeat"/>
</dbReference>
<feature type="repeat" description="NHL" evidence="2">
    <location>
        <begin position="119"/>
        <end position="149"/>
    </location>
</feature>
<dbReference type="PANTHER" id="PTHR46388:SF2">
    <property type="entry name" value="NHL REPEAT-CONTAINING PROTEIN 2"/>
    <property type="match status" value="1"/>
</dbReference>
<evidence type="ECO:0000313" key="7">
    <source>
        <dbReference type="EMBL" id="MFC6646295.1"/>
    </source>
</evidence>
<gene>
    <name evidence="7" type="ORF">ACFQBQ_12005</name>
</gene>